<dbReference type="AlphaFoldDB" id="A0A5C6RH08"/>
<dbReference type="Proteomes" id="UP000321580">
    <property type="component" value="Unassembled WGS sequence"/>
</dbReference>
<keyword evidence="1" id="KW-0812">Transmembrane</keyword>
<reference evidence="2 3" key="1">
    <citation type="submission" date="2019-08" db="EMBL/GenBank/DDBJ databases">
        <title>Genome of Phaeodactylibacter luteus.</title>
        <authorList>
            <person name="Bowman J.P."/>
        </authorList>
    </citation>
    <scope>NUCLEOTIDE SEQUENCE [LARGE SCALE GENOMIC DNA]</scope>
    <source>
        <strain evidence="2 3">KCTC 42180</strain>
    </source>
</reference>
<dbReference type="RefSeq" id="WP_147169509.1">
    <property type="nucleotide sequence ID" value="NZ_VOOR01000078.1"/>
</dbReference>
<sequence length="245" mass="28056">MIQNKRLGNYLLYAAGEVILVVIGILLALGINNMQEDRVLQRKQQAYLSGLQEEFELSRRKLETLMAVNQQNYQNGRRLLALAGSPTSSFPEDTLSNLLYQTLALDIAYNPNNALLEEMVSSGSLRHIKDTNLRIRLTTWLSAMQDIERQEEDLRMQRERVLDLFRGDEYSLWTVLASTEHDPPPDRESAMPFHSNLPLLQSRAFENRLLLFTYACASTDQAHYQPLMSQLDDILELLKRALASS</sequence>
<protein>
    <submittedName>
        <fullName evidence="2">Uncharacterized protein</fullName>
    </submittedName>
</protein>
<feature type="transmembrane region" description="Helical" evidence="1">
    <location>
        <begin position="12"/>
        <end position="31"/>
    </location>
</feature>
<organism evidence="2 3">
    <name type="scientific">Phaeodactylibacter luteus</name>
    <dbReference type="NCBI Taxonomy" id="1564516"/>
    <lineage>
        <taxon>Bacteria</taxon>
        <taxon>Pseudomonadati</taxon>
        <taxon>Bacteroidota</taxon>
        <taxon>Saprospiria</taxon>
        <taxon>Saprospirales</taxon>
        <taxon>Haliscomenobacteraceae</taxon>
        <taxon>Phaeodactylibacter</taxon>
    </lineage>
</organism>
<keyword evidence="3" id="KW-1185">Reference proteome</keyword>
<dbReference type="Pfam" id="PF19578">
    <property type="entry name" value="DUF6090"/>
    <property type="match status" value="1"/>
</dbReference>
<gene>
    <name evidence="2" type="ORF">FRY97_20580</name>
</gene>
<keyword evidence="1" id="KW-0472">Membrane</keyword>
<name>A0A5C6RH08_9BACT</name>
<evidence type="ECO:0000313" key="2">
    <source>
        <dbReference type="EMBL" id="TXB60539.1"/>
    </source>
</evidence>
<keyword evidence="1" id="KW-1133">Transmembrane helix</keyword>
<evidence type="ECO:0000313" key="3">
    <source>
        <dbReference type="Proteomes" id="UP000321580"/>
    </source>
</evidence>
<dbReference type="InterPro" id="IPR045749">
    <property type="entry name" value="DUF6090"/>
</dbReference>
<accession>A0A5C6RH08</accession>
<dbReference type="OrthoDB" id="821805at2"/>
<dbReference type="EMBL" id="VOOR01000078">
    <property type="protein sequence ID" value="TXB60539.1"/>
    <property type="molecule type" value="Genomic_DNA"/>
</dbReference>
<comment type="caution">
    <text evidence="2">The sequence shown here is derived from an EMBL/GenBank/DDBJ whole genome shotgun (WGS) entry which is preliminary data.</text>
</comment>
<evidence type="ECO:0000256" key="1">
    <source>
        <dbReference type="SAM" id="Phobius"/>
    </source>
</evidence>
<proteinExistence type="predicted"/>